<dbReference type="GeneID" id="20192379"/>
<gene>
    <name evidence="1" type="ORF">PPTG_23780</name>
</gene>
<proteinExistence type="predicted"/>
<accession>W2PTC4</accession>
<name>W2PTC4_PHYN3</name>
<evidence type="ECO:0000313" key="1">
    <source>
        <dbReference type="EMBL" id="ETN03469.1"/>
    </source>
</evidence>
<sequence length="50" mass="5535">MSFGGARSSLVKVTLDVKEQLETYLNENCTYTTEAYSLVRPEGAAVDVDY</sequence>
<organism evidence="1 2">
    <name type="scientific">Phytophthora nicotianae (strain INRA-310)</name>
    <name type="common">Phytophthora parasitica</name>
    <dbReference type="NCBI Taxonomy" id="761204"/>
    <lineage>
        <taxon>Eukaryota</taxon>
        <taxon>Sar</taxon>
        <taxon>Stramenopiles</taxon>
        <taxon>Oomycota</taxon>
        <taxon>Peronosporomycetes</taxon>
        <taxon>Peronosporales</taxon>
        <taxon>Peronosporaceae</taxon>
        <taxon>Phytophthora</taxon>
    </lineage>
</organism>
<evidence type="ECO:0000313" key="2">
    <source>
        <dbReference type="Proteomes" id="UP000018817"/>
    </source>
</evidence>
<dbReference type="RefSeq" id="XP_008911242.1">
    <property type="nucleotide sequence ID" value="XM_008912994.1"/>
</dbReference>
<dbReference type="AlphaFoldDB" id="W2PTC4"/>
<dbReference type="EMBL" id="KI669611">
    <property type="protein sequence ID" value="ETN03469.1"/>
    <property type="molecule type" value="Genomic_DNA"/>
</dbReference>
<dbReference type="Proteomes" id="UP000018817">
    <property type="component" value="Unassembled WGS sequence"/>
</dbReference>
<dbReference type="VEuPathDB" id="FungiDB:PPTG_23780"/>
<protein>
    <submittedName>
        <fullName evidence="1">Uncharacterized protein</fullName>
    </submittedName>
</protein>
<reference evidence="2" key="1">
    <citation type="submission" date="2011-12" db="EMBL/GenBank/DDBJ databases">
        <authorList>
            <consortium name="The Broad Institute Genome Sequencing Platform"/>
            <person name="Russ C."/>
            <person name="Tyler B."/>
            <person name="Panabieres F."/>
            <person name="Shan W."/>
            <person name="Tripathy S."/>
            <person name="Grunwald N."/>
            <person name="Machado M."/>
            <person name="Young S.K."/>
            <person name="Zeng Q."/>
            <person name="Gargeya S."/>
            <person name="Fitzgerald M."/>
            <person name="Haas B."/>
            <person name="Abouelleil A."/>
            <person name="Alvarado L."/>
            <person name="Arachchi H.M."/>
            <person name="Berlin A."/>
            <person name="Chapman S.B."/>
            <person name="Gearin G."/>
            <person name="Goldberg J."/>
            <person name="Griggs A."/>
            <person name="Gujja S."/>
            <person name="Hansen M."/>
            <person name="Heiman D."/>
            <person name="Howarth C."/>
            <person name="Larimer J."/>
            <person name="Lui A."/>
            <person name="MacDonald P.J.P."/>
            <person name="McCowen C."/>
            <person name="Montmayeur A."/>
            <person name="Murphy C."/>
            <person name="Neiman D."/>
            <person name="Pearson M."/>
            <person name="Priest M."/>
            <person name="Roberts A."/>
            <person name="Saif S."/>
            <person name="Shea T."/>
            <person name="Sisk P."/>
            <person name="Stolte C."/>
            <person name="Sykes S."/>
            <person name="Wortman J."/>
            <person name="Nusbaum C."/>
            <person name="Birren B."/>
        </authorList>
    </citation>
    <scope>NUCLEOTIDE SEQUENCE [LARGE SCALE GENOMIC DNA]</scope>
    <source>
        <strain evidence="2">INRA-310</strain>
    </source>
</reference>
<reference evidence="1 2" key="2">
    <citation type="submission" date="2013-11" db="EMBL/GenBank/DDBJ databases">
        <title>The Genome Sequence of Phytophthora parasitica INRA-310.</title>
        <authorList>
            <consortium name="The Broad Institute Genomics Platform"/>
            <person name="Russ C."/>
            <person name="Tyler B."/>
            <person name="Panabieres F."/>
            <person name="Shan W."/>
            <person name="Tripathy S."/>
            <person name="Grunwald N."/>
            <person name="Machado M."/>
            <person name="Johnson C.S."/>
            <person name="Arredondo F."/>
            <person name="Hong C."/>
            <person name="Coffey M."/>
            <person name="Young S.K."/>
            <person name="Zeng Q."/>
            <person name="Gargeya S."/>
            <person name="Fitzgerald M."/>
            <person name="Abouelleil A."/>
            <person name="Alvarado L."/>
            <person name="Chapman S.B."/>
            <person name="Gainer-Dewar J."/>
            <person name="Goldberg J."/>
            <person name="Griggs A."/>
            <person name="Gujja S."/>
            <person name="Hansen M."/>
            <person name="Howarth C."/>
            <person name="Imamovic A."/>
            <person name="Ireland A."/>
            <person name="Larimer J."/>
            <person name="McCowan C."/>
            <person name="Murphy C."/>
            <person name="Pearson M."/>
            <person name="Poon T.W."/>
            <person name="Priest M."/>
            <person name="Roberts A."/>
            <person name="Saif S."/>
            <person name="Shea T."/>
            <person name="Sykes S."/>
            <person name="Wortman J."/>
            <person name="Nusbaum C."/>
            <person name="Birren B."/>
        </authorList>
    </citation>
    <scope>NUCLEOTIDE SEQUENCE [LARGE SCALE GENOMIC DNA]</scope>
    <source>
        <strain evidence="1 2">INRA-310</strain>
    </source>
</reference>